<dbReference type="InterPro" id="IPR011709">
    <property type="entry name" value="DEAD-box_helicase_OB_fold"/>
</dbReference>
<evidence type="ECO:0000256" key="9">
    <source>
        <dbReference type="ARBA" id="ARBA00022840"/>
    </source>
</evidence>
<protein>
    <recommendedName>
        <fullName evidence="13">Putative ATP-dependent RNA helicase DHX57</fullName>
        <ecNumber evidence="2">3.6.4.13</ecNumber>
    </recommendedName>
    <alternativeName>
        <fullName evidence="14">DEAH box protein 57</fullName>
    </alternativeName>
</protein>
<evidence type="ECO:0000259" key="16">
    <source>
        <dbReference type="PROSITE" id="PS50103"/>
    </source>
</evidence>
<dbReference type="Proteomes" id="UP000078200">
    <property type="component" value="Unassembled WGS sequence"/>
</dbReference>
<dbReference type="Pfam" id="PF04408">
    <property type="entry name" value="WHD_HA2"/>
    <property type="match status" value="1"/>
</dbReference>
<keyword evidence="9" id="KW-0067">ATP-binding</keyword>
<dbReference type="Pfam" id="PF00642">
    <property type="entry name" value="zf-CCCH"/>
    <property type="match status" value="1"/>
</dbReference>
<name>A0A1A9UHT6_GLOAU</name>
<evidence type="ECO:0000256" key="12">
    <source>
        <dbReference type="ARBA" id="ARBA00057709"/>
    </source>
</evidence>
<dbReference type="PROSITE" id="PS51194">
    <property type="entry name" value="HELICASE_CTER"/>
    <property type="match status" value="1"/>
</dbReference>
<keyword evidence="21" id="KW-1185">Reference proteome</keyword>
<feature type="domain" description="C3H1-type" evidence="16">
    <location>
        <begin position="253"/>
        <end position="281"/>
    </location>
</feature>
<dbReference type="Pfam" id="PF21010">
    <property type="entry name" value="HA2_C"/>
    <property type="match status" value="1"/>
</dbReference>
<dbReference type="FunFam" id="3.40.50.300:FF:000284">
    <property type="entry name" value="probable ATP-dependent RNA helicase YTHDC2"/>
    <property type="match status" value="1"/>
</dbReference>
<evidence type="ECO:0000313" key="21">
    <source>
        <dbReference type="Proteomes" id="UP000078200"/>
    </source>
</evidence>
<evidence type="ECO:0000256" key="7">
    <source>
        <dbReference type="ARBA" id="ARBA00022806"/>
    </source>
</evidence>
<keyword evidence="8 15" id="KW-0862">Zinc</keyword>
<dbReference type="PANTHER" id="PTHR18934">
    <property type="entry name" value="ATP-DEPENDENT RNA HELICASE"/>
    <property type="match status" value="1"/>
</dbReference>
<organism evidence="20 21">
    <name type="scientific">Glossina austeni</name>
    <name type="common">Savannah tsetse fly</name>
    <dbReference type="NCBI Taxonomy" id="7395"/>
    <lineage>
        <taxon>Eukaryota</taxon>
        <taxon>Metazoa</taxon>
        <taxon>Ecdysozoa</taxon>
        <taxon>Arthropoda</taxon>
        <taxon>Hexapoda</taxon>
        <taxon>Insecta</taxon>
        <taxon>Pterygota</taxon>
        <taxon>Neoptera</taxon>
        <taxon>Endopterygota</taxon>
        <taxon>Diptera</taxon>
        <taxon>Brachycera</taxon>
        <taxon>Muscomorpha</taxon>
        <taxon>Hippoboscoidea</taxon>
        <taxon>Glossinidae</taxon>
        <taxon>Glossina</taxon>
    </lineage>
</organism>
<dbReference type="Pfam" id="PF26026">
    <property type="entry name" value="RNA_hel_CTD"/>
    <property type="match status" value="1"/>
</dbReference>
<dbReference type="SMART" id="SM00847">
    <property type="entry name" value="HA2"/>
    <property type="match status" value="1"/>
</dbReference>
<dbReference type="GO" id="GO:0016787">
    <property type="term" value="F:hydrolase activity"/>
    <property type="evidence" value="ECO:0007669"/>
    <property type="project" value="UniProtKB-KW"/>
</dbReference>
<evidence type="ECO:0000256" key="13">
    <source>
        <dbReference type="ARBA" id="ARBA00071682"/>
    </source>
</evidence>
<dbReference type="Pfam" id="PF00271">
    <property type="entry name" value="Helicase_C"/>
    <property type="match status" value="1"/>
</dbReference>
<dbReference type="Pfam" id="PF05773">
    <property type="entry name" value="RWD"/>
    <property type="match status" value="1"/>
</dbReference>
<evidence type="ECO:0000256" key="3">
    <source>
        <dbReference type="ARBA" id="ARBA00022723"/>
    </source>
</evidence>
<dbReference type="SMART" id="SM00487">
    <property type="entry name" value="DEXDc"/>
    <property type="match status" value="1"/>
</dbReference>
<dbReference type="SUPFAM" id="SSF52540">
    <property type="entry name" value="P-loop containing nucleoside triphosphate hydrolases"/>
    <property type="match status" value="1"/>
</dbReference>
<dbReference type="InterPro" id="IPR016135">
    <property type="entry name" value="UBQ-conjugating_enzyme/RWD"/>
</dbReference>
<dbReference type="Gene3D" id="3.10.110.10">
    <property type="entry name" value="Ubiquitin Conjugating Enzyme"/>
    <property type="match status" value="1"/>
</dbReference>
<evidence type="ECO:0000259" key="17">
    <source>
        <dbReference type="PROSITE" id="PS50908"/>
    </source>
</evidence>
<sequence length="1310" mass="150124">MDENSQHLIEDCFLRPISDVRTTNTSVQSQDSKVTLKAEMQILHLNEESQNMCMDTLRSIHGNKFRLDSASKYKDRGGKIKGSYWEDRGTLIVQSVTNYAVNNTDPSNITNNSNNNNLGEPEQRFRRYALTKLENYGFPLIHCTEAYDHCKQNCDEALLLLFRKYMKVPKENDGSLTFRSSNISEQELLDMRRDEKEALESIYDKSFEEKEKDSVWSLKFKIEHLLLHSPNEVKKAREAAALEEAERKKAKKSAGPTRCRNFDKHATCRFGSKCRFAHLPILPELVDAIPNSAEEVDENWFYLEIRFPLNTKYPYEAPFLYVKTTCHDIPNIVRLKLAHKLYKEALDLSKDGIPCVYSVAELLQSESLSQTLDIDMDTFPPIDKSLFYVESQLTDLETEKGSLPLPTHYEKGQSLLHDNYQRNPQQQDKEDRLLLKRFTERRQDEHYKRMLAIRQQLPAFSKMTDILDLLDSHQVLVVSGETGCGKSTQIPQFILDNWFFKASQLDNDSSMPHLEIICTQPRRLSAIGVAERVADERAERVGRTVGYQIRLESKMSSSTRLTFCTTGILLRRLSSESLLQSITHIVVDEVHERSEESDFLLMILKRILSERNDLKVILMSATLNANLFSNYFGKAPVLHIPGRTFPVKQLFLEDVLECCEYIIECDSPYSRKINKKEENELLQEMEYADIKANNVAPPTKIKDEQLNLSAVYARYPDYTKRTCKTIYLMEPAKVNPDLIESVLYYIVEGQHSWPREGSILVFLPGLQEIQIVHEALCNSATFGSRSNKFILVPLHSTLSSEEQSAVFRPPSKGKRKIVLSTNIAETSVTIDDCVYVVDCGLMKEKRFDSNRNMESLELVWVSRANANQRKGRAGRVMPGVCIHLYTQHRFKYNFLAQPVPEIHRVPLEQLVLHTKTLPNFAKQNVIEVLGETLEPPTEENIMGAIRRLQDVGALDDSQQLTPLGHHLSALPVDVRIGKLIIFGTIFQCLDSTLTIAACLSHKSPFVSPFNKRTEAESRRREFAICNSDHLTCLVAYKKWLHVSKRNYYASRNYADEHFLSLRTLQTIAELKYQFLELLVSIGFVPINMPRRHKNVEDRILELTGTENFDLIILYKCLNFSSIGPELNMNSENNRLLISLLCASLYPNIVKILTPERSFVQTAGGTVPKTSTCKDLRFKTRIDGYVAIHPSSVNAYVGTFHSPFLVYQEKVKTSRIFIRECSMLPVIPLVLFAGSNLKLELHDGDFLFLLEEGWIIIKSHNYEVAEMIRCLRAELLKLLEAKICDPCLNLLNHANGPKIIRTIVYMIAHNN</sequence>
<dbReference type="CDD" id="cd18791">
    <property type="entry name" value="SF2_C_RHA"/>
    <property type="match status" value="1"/>
</dbReference>
<dbReference type="Gene3D" id="3.40.50.300">
    <property type="entry name" value="P-loop containing nucleotide triphosphate hydrolases"/>
    <property type="match status" value="2"/>
</dbReference>
<dbReference type="InterPro" id="IPR006575">
    <property type="entry name" value="RWD_dom"/>
</dbReference>
<dbReference type="GO" id="GO:0003723">
    <property type="term" value="F:RNA binding"/>
    <property type="evidence" value="ECO:0007669"/>
    <property type="project" value="TreeGrafter"/>
</dbReference>
<feature type="domain" description="RWD" evidence="17">
    <location>
        <begin position="194"/>
        <end position="370"/>
    </location>
</feature>
<dbReference type="GO" id="GO:0003724">
    <property type="term" value="F:RNA helicase activity"/>
    <property type="evidence" value="ECO:0007669"/>
    <property type="project" value="UniProtKB-EC"/>
</dbReference>
<evidence type="ECO:0000256" key="5">
    <source>
        <dbReference type="ARBA" id="ARBA00022771"/>
    </source>
</evidence>
<dbReference type="InterPro" id="IPR011545">
    <property type="entry name" value="DEAD/DEAH_box_helicase_dom"/>
</dbReference>
<evidence type="ECO:0000256" key="10">
    <source>
        <dbReference type="ARBA" id="ARBA00023054"/>
    </source>
</evidence>
<dbReference type="PANTHER" id="PTHR18934:SF145">
    <property type="entry name" value="ATP-DEPENDENT RNA HELICASE DHX57-RELATED"/>
    <property type="match status" value="1"/>
</dbReference>
<dbReference type="Pfam" id="PF07717">
    <property type="entry name" value="OB_NTP_bind"/>
    <property type="match status" value="1"/>
</dbReference>
<dbReference type="FunFam" id="3.40.50.300:FF:000325">
    <property type="entry name" value="ATP-dependent RNA helicase DHX29"/>
    <property type="match status" value="1"/>
</dbReference>
<evidence type="ECO:0000256" key="6">
    <source>
        <dbReference type="ARBA" id="ARBA00022801"/>
    </source>
</evidence>
<dbReference type="GO" id="GO:0005524">
    <property type="term" value="F:ATP binding"/>
    <property type="evidence" value="ECO:0007669"/>
    <property type="project" value="UniProtKB-KW"/>
</dbReference>
<dbReference type="InterPro" id="IPR014001">
    <property type="entry name" value="Helicase_ATP-bd"/>
</dbReference>
<dbReference type="InterPro" id="IPR048333">
    <property type="entry name" value="HA2_WH"/>
</dbReference>
<dbReference type="InterPro" id="IPR000571">
    <property type="entry name" value="Znf_CCCH"/>
</dbReference>
<keyword evidence="3 15" id="KW-0479">Metal-binding</keyword>
<keyword evidence="6" id="KW-0378">Hydrolase</keyword>
<dbReference type="PROSITE" id="PS50908">
    <property type="entry name" value="RWD"/>
    <property type="match status" value="1"/>
</dbReference>
<dbReference type="PROSITE" id="PS50103">
    <property type="entry name" value="ZF_C3H1"/>
    <property type="match status" value="1"/>
</dbReference>
<keyword evidence="7" id="KW-0347">Helicase</keyword>
<evidence type="ECO:0000256" key="4">
    <source>
        <dbReference type="ARBA" id="ARBA00022741"/>
    </source>
</evidence>
<evidence type="ECO:0000256" key="11">
    <source>
        <dbReference type="ARBA" id="ARBA00047984"/>
    </source>
</evidence>
<dbReference type="InterPro" id="IPR027417">
    <property type="entry name" value="P-loop_NTPase"/>
</dbReference>
<comment type="function">
    <text evidence="12">Probable ATP-binding RNA helicase.</text>
</comment>
<evidence type="ECO:0000313" key="20">
    <source>
        <dbReference type="EnsemblMetazoa" id="GAUT005327-PA"/>
    </source>
</evidence>
<dbReference type="InterPro" id="IPR059023">
    <property type="entry name" value="RNA_hel_CTD"/>
</dbReference>
<dbReference type="PROSITE" id="PS51192">
    <property type="entry name" value="HELICASE_ATP_BIND_1"/>
    <property type="match status" value="1"/>
</dbReference>
<evidence type="ECO:0000259" key="19">
    <source>
        <dbReference type="PROSITE" id="PS51194"/>
    </source>
</evidence>
<evidence type="ECO:0000256" key="2">
    <source>
        <dbReference type="ARBA" id="ARBA00012552"/>
    </source>
</evidence>
<dbReference type="SMART" id="SM00490">
    <property type="entry name" value="HELICc"/>
    <property type="match status" value="1"/>
</dbReference>
<dbReference type="EC" id="3.6.4.13" evidence="2"/>
<feature type="domain" description="Helicase ATP-binding" evidence="18">
    <location>
        <begin position="467"/>
        <end position="641"/>
    </location>
</feature>
<keyword evidence="10" id="KW-0175">Coiled coil</keyword>
<reference evidence="20" key="1">
    <citation type="submission" date="2020-05" db="UniProtKB">
        <authorList>
            <consortium name="EnsemblMetazoa"/>
        </authorList>
    </citation>
    <scope>IDENTIFICATION</scope>
    <source>
        <strain evidence="20">TTRI</strain>
    </source>
</reference>
<dbReference type="InterPro" id="IPR007502">
    <property type="entry name" value="Helicase-assoc_dom"/>
</dbReference>
<evidence type="ECO:0000256" key="8">
    <source>
        <dbReference type="ARBA" id="ARBA00022833"/>
    </source>
</evidence>
<feature type="domain" description="Helicase C-terminal" evidence="19">
    <location>
        <begin position="738"/>
        <end position="918"/>
    </location>
</feature>
<dbReference type="FunFam" id="1.20.120.1080:FF:000002">
    <property type="entry name" value="Putative ATP-dependent RNA helicase DHX36"/>
    <property type="match status" value="1"/>
</dbReference>
<proteinExistence type="inferred from homology"/>
<dbReference type="Pfam" id="PF00270">
    <property type="entry name" value="DEAD"/>
    <property type="match status" value="1"/>
</dbReference>
<comment type="similarity">
    <text evidence="1">Belongs to the DEAD box helicase family. DEAH subfamily.</text>
</comment>
<dbReference type="VEuPathDB" id="VectorBase:GAUT005327"/>
<accession>A0A1A9UHT6</accession>
<comment type="catalytic activity">
    <reaction evidence="11">
        <text>ATP + H2O = ADP + phosphate + H(+)</text>
        <dbReference type="Rhea" id="RHEA:13065"/>
        <dbReference type="ChEBI" id="CHEBI:15377"/>
        <dbReference type="ChEBI" id="CHEBI:15378"/>
        <dbReference type="ChEBI" id="CHEBI:30616"/>
        <dbReference type="ChEBI" id="CHEBI:43474"/>
        <dbReference type="ChEBI" id="CHEBI:456216"/>
        <dbReference type="EC" id="3.6.4.13"/>
    </reaction>
</comment>
<dbReference type="Gene3D" id="1.20.120.1080">
    <property type="match status" value="1"/>
</dbReference>
<evidence type="ECO:0000256" key="14">
    <source>
        <dbReference type="ARBA" id="ARBA00083389"/>
    </source>
</evidence>
<keyword evidence="4" id="KW-0547">Nucleotide-binding</keyword>
<dbReference type="GO" id="GO:0008270">
    <property type="term" value="F:zinc ion binding"/>
    <property type="evidence" value="ECO:0007669"/>
    <property type="project" value="UniProtKB-KW"/>
</dbReference>
<dbReference type="EnsemblMetazoa" id="GAUT005327-RA">
    <property type="protein sequence ID" value="GAUT005327-PA"/>
    <property type="gene ID" value="GAUT005327"/>
</dbReference>
<keyword evidence="5 15" id="KW-0863">Zinc-finger</keyword>
<dbReference type="InterPro" id="IPR001650">
    <property type="entry name" value="Helicase_C-like"/>
</dbReference>
<dbReference type="STRING" id="7395.A0A1A9UHT6"/>
<evidence type="ECO:0000259" key="18">
    <source>
        <dbReference type="PROSITE" id="PS51192"/>
    </source>
</evidence>
<feature type="zinc finger region" description="C3H1-type" evidence="15">
    <location>
        <begin position="253"/>
        <end position="281"/>
    </location>
</feature>
<evidence type="ECO:0000256" key="1">
    <source>
        <dbReference type="ARBA" id="ARBA00008792"/>
    </source>
</evidence>
<evidence type="ECO:0000256" key="15">
    <source>
        <dbReference type="PROSITE-ProRule" id="PRU00723"/>
    </source>
</evidence>
<dbReference type="CDD" id="cd23825">
    <property type="entry name" value="RWD_DHX57"/>
    <property type="match status" value="1"/>
</dbReference>